<reference evidence="6 7" key="1">
    <citation type="submission" date="2020-08" db="EMBL/GenBank/DDBJ databases">
        <title>Genomic Encyclopedia of Type Strains, Phase IV (KMG-IV): sequencing the most valuable type-strain genomes for metagenomic binning, comparative biology and taxonomic classification.</title>
        <authorList>
            <person name="Goeker M."/>
        </authorList>
    </citation>
    <scope>NUCLEOTIDE SEQUENCE [LARGE SCALE GENOMIC DNA]</scope>
    <source>
        <strain evidence="6 7">DSM 22336</strain>
    </source>
</reference>
<dbReference type="InterPro" id="IPR029026">
    <property type="entry name" value="tRNA_m1G_MTases_N"/>
</dbReference>
<dbReference type="GO" id="GO:0005737">
    <property type="term" value="C:cytoplasm"/>
    <property type="evidence" value="ECO:0007669"/>
    <property type="project" value="UniProtKB-SubCell"/>
</dbReference>
<comment type="similarity">
    <text evidence="4 5">Belongs to the RNA methyltransferase RlmH family.</text>
</comment>
<protein>
    <recommendedName>
        <fullName evidence="5">Ribosomal RNA large subunit methyltransferase H</fullName>
        <ecNumber evidence="5">2.1.1.177</ecNumber>
    </recommendedName>
    <alternativeName>
        <fullName evidence="5">23S rRNA (pseudouridine1915-N3)-methyltransferase</fullName>
    </alternativeName>
    <alternativeName>
        <fullName evidence="5">23S rRNA m3Psi1915 methyltransferase</fullName>
    </alternativeName>
    <alternativeName>
        <fullName evidence="5">rRNA (pseudouridine-N3-)-methyltransferase RlmH</fullName>
    </alternativeName>
</protein>
<dbReference type="SUPFAM" id="SSF75217">
    <property type="entry name" value="alpha/beta knot"/>
    <property type="match status" value="1"/>
</dbReference>
<evidence type="ECO:0000313" key="7">
    <source>
        <dbReference type="Proteomes" id="UP000555393"/>
    </source>
</evidence>
<gene>
    <name evidence="5" type="primary">rlmH</name>
    <name evidence="6" type="ORF">FHS77_002555</name>
</gene>
<evidence type="ECO:0000256" key="4">
    <source>
        <dbReference type="ARBA" id="ARBA00038303"/>
    </source>
</evidence>
<dbReference type="HAMAP" id="MF_00658">
    <property type="entry name" value="23SrRNA_methyltr_H"/>
    <property type="match status" value="1"/>
</dbReference>
<dbReference type="Pfam" id="PF02590">
    <property type="entry name" value="SPOUT_MTase"/>
    <property type="match status" value="1"/>
</dbReference>
<dbReference type="EMBL" id="JACIIU010000014">
    <property type="protein sequence ID" value="MBB6261988.1"/>
    <property type="molecule type" value="Genomic_DNA"/>
</dbReference>
<organism evidence="6 7">
    <name type="scientific">Paenochrobactrum gallinarii</name>
    <dbReference type="NCBI Taxonomy" id="643673"/>
    <lineage>
        <taxon>Bacteria</taxon>
        <taxon>Pseudomonadati</taxon>
        <taxon>Pseudomonadota</taxon>
        <taxon>Alphaproteobacteria</taxon>
        <taxon>Hyphomicrobiales</taxon>
        <taxon>Brucellaceae</taxon>
        <taxon>Paenochrobactrum</taxon>
    </lineage>
</organism>
<evidence type="ECO:0000256" key="2">
    <source>
        <dbReference type="ARBA" id="ARBA00022679"/>
    </source>
</evidence>
<feature type="binding site" evidence="5">
    <location>
        <position position="108"/>
    </location>
    <ligand>
        <name>S-adenosyl-L-methionine</name>
        <dbReference type="ChEBI" id="CHEBI:59789"/>
    </ligand>
</feature>
<dbReference type="InterPro" id="IPR003742">
    <property type="entry name" value="RlmH-like"/>
</dbReference>
<dbReference type="AlphaFoldDB" id="A0A841M765"/>
<dbReference type="RefSeq" id="WP_184223858.1">
    <property type="nucleotide sequence ID" value="NZ_JACIIU010000014.1"/>
</dbReference>
<dbReference type="InterPro" id="IPR029028">
    <property type="entry name" value="Alpha/beta_knot_MTases"/>
</dbReference>
<keyword evidence="5" id="KW-0963">Cytoplasm</keyword>
<comment type="caution">
    <text evidence="6">The sequence shown here is derived from an EMBL/GenBank/DDBJ whole genome shotgun (WGS) entry which is preliminary data.</text>
</comment>
<comment type="function">
    <text evidence="5">Specifically methylates the pseudouridine at position 1915 (m3Psi1915) in 23S rRNA.</text>
</comment>
<feature type="binding site" evidence="5">
    <location>
        <position position="76"/>
    </location>
    <ligand>
        <name>S-adenosyl-L-methionine</name>
        <dbReference type="ChEBI" id="CHEBI:59789"/>
    </ligand>
</feature>
<keyword evidence="2 5" id="KW-0808">Transferase</keyword>
<comment type="subcellular location">
    <subcellularLocation>
        <location evidence="5">Cytoplasm</location>
    </subcellularLocation>
</comment>
<keyword evidence="7" id="KW-1185">Reference proteome</keyword>
<dbReference type="Proteomes" id="UP000555393">
    <property type="component" value="Unassembled WGS sequence"/>
</dbReference>
<dbReference type="PIRSF" id="PIRSF004505">
    <property type="entry name" value="MT_bac"/>
    <property type="match status" value="1"/>
</dbReference>
<name>A0A841M765_9HYPH</name>
<accession>A0A841M765</accession>
<proteinExistence type="inferred from homology"/>
<comment type="subunit">
    <text evidence="5">Homodimer.</text>
</comment>
<keyword evidence="1 5" id="KW-0489">Methyltransferase</keyword>
<dbReference type="EC" id="2.1.1.177" evidence="5"/>
<dbReference type="Gene3D" id="3.40.1280.10">
    <property type="match status" value="1"/>
</dbReference>
<feature type="binding site" evidence="5">
    <location>
        <begin position="127"/>
        <end position="132"/>
    </location>
    <ligand>
        <name>S-adenosyl-L-methionine</name>
        <dbReference type="ChEBI" id="CHEBI:59789"/>
    </ligand>
</feature>
<keyword evidence="3 5" id="KW-0949">S-adenosyl-L-methionine</keyword>
<sequence length="160" mass="17643">MRITVFAVGRMKAGPERELADRYFDRFSKAGSPLGFDFQGVSEITESRAQTVDLRKAEEAARLFEALDAGAGLILLDERGKALSSEDFAGQMGRLRDDGKRQLIVAIGGPDGHDPRLRQRADLVLALGSLTWPHQIARILVAEQLYRAATILSGHPYHRS</sequence>
<dbReference type="PANTHER" id="PTHR33603:SF1">
    <property type="entry name" value="RIBOSOMAL RNA LARGE SUBUNIT METHYLTRANSFERASE H"/>
    <property type="match status" value="1"/>
</dbReference>
<evidence type="ECO:0000256" key="3">
    <source>
        <dbReference type="ARBA" id="ARBA00022691"/>
    </source>
</evidence>
<dbReference type="NCBIfam" id="NF000989">
    <property type="entry name" value="PRK00103.2-3"/>
    <property type="match status" value="1"/>
</dbReference>
<keyword evidence="5" id="KW-0698">rRNA processing</keyword>
<evidence type="ECO:0000256" key="1">
    <source>
        <dbReference type="ARBA" id="ARBA00022603"/>
    </source>
</evidence>
<evidence type="ECO:0000256" key="5">
    <source>
        <dbReference type="HAMAP-Rule" id="MF_00658"/>
    </source>
</evidence>
<dbReference type="CDD" id="cd18081">
    <property type="entry name" value="RlmH-like"/>
    <property type="match status" value="1"/>
</dbReference>
<evidence type="ECO:0000313" key="6">
    <source>
        <dbReference type="EMBL" id="MBB6261988.1"/>
    </source>
</evidence>
<comment type="catalytic activity">
    <reaction evidence="5">
        <text>pseudouridine(1915) in 23S rRNA + S-adenosyl-L-methionine = N(3)-methylpseudouridine(1915) in 23S rRNA + S-adenosyl-L-homocysteine + H(+)</text>
        <dbReference type="Rhea" id="RHEA:42752"/>
        <dbReference type="Rhea" id="RHEA-COMP:10221"/>
        <dbReference type="Rhea" id="RHEA-COMP:10222"/>
        <dbReference type="ChEBI" id="CHEBI:15378"/>
        <dbReference type="ChEBI" id="CHEBI:57856"/>
        <dbReference type="ChEBI" id="CHEBI:59789"/>
        <dbReference type="ChEBI" id="CHEBI:65314"/>
        <dbReference type="ChEBI" id="CHEBI:74486"/>
        <dbReference type="EC" id="2.1.1.177"/>
    </reaction>
</comment>
<dbReference type="GO" id="GO:0070038">
    <property type="term" value="F:rRNA (pseudouridine-N3-)-methyltransferase activity"/>
    <property type="evidence" value="ECO:0007669"/>
    <property type="project" value="UniProtKB-UniRule"/>
</dbReference>
<dbReference type="PANTHER" id="PTHR33603">
    <property type="entry name" value="METHYLTRANSFERASE"/>
    <property type="match status" value="1"/>
</dbReference>